<dbReference type="Pfam" id="PF12796">
    <property type="entry name" value="Ank_2"/>
    <property type="match status" value="5"/>
</dbReference>
<name>A0A8B6DA19_MYTGA</name>
<evidence type="ECO:0008006" key="9">
    <source>
        <dbReference type="Google" id="ProtNLM"/>
    </source>
</evidence>
<dbReference type="SMART" id="SM00248">
    <property type="entry name" value="ANK"/>
    <property type="match status" value="15"/>
</dbReference>
<evidence type="ECO:0000313" key="7">
    <source>
        <dbReference type="EMBL" id="VDI17282.1"/>
    </source>
</evidence>
<evidence type="ECO:0000313" key="8">
    <source>
        <dbReference type="Proteomes" id="UP000596742"/>
    </source>
</evidence>
<proteinExistence type="predicted"/>
<dbReference type="OrthoDB" id="5955452at2759"/>
<feature type="domain" description="Novel STAND NTPase 3" evidence="6">
    <location>
        <begin position="272"/>
        <end position="432"/>
    </location>
</feature>
<comment type="caution">
    <text evidence="7">The sequence shown here is derived from an EMBL/GenBank/DDBJ whole genome shotgun (WGS) entry which is preliminary data.</text>
</comment>
<feature type="repeat" description="ANK" evidence="3">
    <location>
        <begin position="915"/>
        <end position="941"/>
    </location>
</feature>
<feature type="domain" description="DZIP3-like HEPN" evidence="5">
    <location>
        <begin position="83"/>
        <end position="215"/>
    </location>
</feature>
<feature type="repeat" description="ANK" evidence="3">
    <location>
        <begin position="735"/>
        <end position="767"/>
    </location>
</feature>
<feature type="repeat" description="ANK" evidence="3">
    <location>
        <begin position="1028"/>
        <end position="1060"/>
    </location>
</feature>
<dbReference type="PROSITE" id="PS50088">
    <property type="entry name" value="ANK_REPEAT"/>
    <property type="match status" value="9"/>
</dbReference>
<dbReference type="InterPro" id="IPR027417">
    <property type="entry name" value="P-loop_NTPase"/>
</dbReference>
<dbReference type="PROSITE" id="PS50297">
    <property type="entry name" value="ANK_REP_REGION"/>
    <property type="match status" value="9"/>
</dbReference>
<dbReference type="SUPFAM" id="SSF52540">
    <property type="entry name" value="P-loop containing nucleoside triphosphate hydrolases"/>
    <property type="match status" value="1"/>
</dbReference>
<dbReference type="InterPro" id="IPR049050">
    <property type="entry name" value="nSTAND3"/>
</dbReference>
<keyword evidence="2 3" id="KW-0040">ANK repeat</keyword>
<dbReference type="Pfam" id="PF20720">
    <property type="entry name" value="nSTAND3"/>
    <property type="match status" value="1"/>
</dbReference>
<accession>A0A8B6DA19</accession>
<dbReference type="InterPro" id="IPR041249">
    <property type="entry name" value="HEPN_DZIP3"/>
</dbReference>
<feature type="repeat" description="ANK" evidence="3">
    <location>
        <begin position="988"/>
        <end position="1014"/>
    </location>
</feature>
<gene>
    <name evidence="7" type="ORF">MGAL_10B001340</name>
</gene>
<feature type="repeat" description="ANK" evidence="3">
    <location>
        <begin position="1061"/>
        <end position="1087"/>
    </location>
</feature>
<sequence length="1257" mass="142891">MVGESWNDALSLGSDWVICFFVKLCFKVPKLDCESHAKQSFQSTFRMATSLPQEDINFLRLAGLLQSIAPRAVRRWFDKEFHPNRLKQFLSKNRNRIHDMTFKNRVITQSEYNLLFPKDASEVSSLMFDVSLMVCLLKHFTDLDIQDNLPPETIHTTDADISRIKFYRNYIVHSDSGKITERKFTVIWKCVVEAIVRLLPELKLEIDALMSSSVTNGSDIKNVLRLEKELEKTNQHLSAVNQKLETLEIQHNNIREIRHRILKEWRETNEKYVSTSATTFIFKSLQDNRGVVITGSPGCGKSAAAHHVALKMGKEGYEIVPCDDPSEILKHFIKDKIQVFVIDDICGKFTLNQQKADLWEQIDGKINMLTESFTPKDDNDENSGKSKVRFIITCRENIYRHNAFPNLTCFSLIQCSFSTKYKISPDEMRNIALSYVPENIVNEIENICLYDFFPFICGLYFKKANQDPRFFTDPVEIIENEISVMKIKSESSFLCLSLLVLKSNNISKDDLRSGNVEHLVKSVCSDCDIELVVSMVTLQNCFERLKGIYIIEEVEKYTAIHDKMFDIIAAAIAPYIMKSLITYAEISFLANRIHFLSFGRSNLPCAVHIPQALEIVYFKRIYKEALNGKYWEVFGGIQAEKKTYRNLLLFFLKEQDTCQQISYVTSEDGQTPLFVSSYLGYVDFVEYFIAKCPYHINVKDKEGRSSLYVACKNGHIAAVKYLMKYYEDVNAEMAYKTTALSTACKNGHIEVVQLLLDNNADINRTNKFNKNALYFACRNGNVQLVSLLLSAYDLDIKVRNTHDQTTLLTECQNGHTETSKQAKEFCRDVNQQSDPGFTPLYIACLQACQNGHNDTVKFLLDLKGETFKSCVDTRIKTIYRWSVLHFACFNGHTEVAKLLLVHVDNGMTVNDRTNNGATSLYLACMNGHLESVKCLLALNGDKLNSCVDTTIKNKNEWSVVHIACFNGHIEVVKLLIGVGMNINETLKDGSTALYLACEKGHYETVKYLLDLNGDKLNSRVNTTLTHKNGESVLHIACFNGHTEVTKLLIDVRLNVNDTSHKGYTPLIVACMNGHYDTVKFLLDLNGDKLNSCIDTAFKLEVGYSALHVACYRGHTNIVRLLLKVNVNINDKSKYGLTPLHLACLKGHYETVTFLIDLNGNKANSRVDTTLKAEDAWSVLHAASCEKGHYETVKCLLDLNGDKTKSRVDTKVKDTHGNSASRVAFLNQHTEIKKLLTDHGINEAEQRRHSMKEYCVIS</sequence>
<feature type="coiled-coil region" evidence="4">
    <location>
        <begin position="223"/>
        <end position="257"/>
    </location>
</feature>
<evidence type="ECO:0000256" key="2">
    <source>
        <dbReference type="ARBA" id="ARBA00023043"/>
    </source>
</evidence>
<feature type="repeat" description="ANK" evidence="3">
    <location>
        <begin position="702"/>
        <end position="734"/>
    </location>
</feature>
<dbReference type="SUPFAM" id="SSF48403">
    <property type="entry name" value="Ankyrin repeat"/>
    <property type="match status" value="2"/>
</dbReference>
<evidence type="ECO:0000256" key="1">
    <source>
        <dbReference type="ARBA" id="ARBA00022737"/>
    </source>
</evidence>
<dbReference type="Gene3D" id="3.40.50.300">
    <property type="entry name" value="P-loop containing nucleotide triphosphate hydrolases"/>
    <property type="match status" value="1"/>
</dbReference>
<feature type="repeat" description="ANK" evidence="3">
    <location>
        <begin position="1134"/>
        <end position="1160"/>
    </location>
</feature>
<keyword evidence="8" id="KW-1185">Reference proteome</keyword>
<evidence type="ECO:0000259" key="6">
    <source>
        <dbReference type="Pfam" id="PF20720"/>
    </source>
</evidence>
<organism evidence="7 8">
    <name type="scientific">Mytilus galloprovincialis</name>
    <name type="common">Mediterranean mussel</name>
    <dbReference type="NCBI Taxonomy" id="29158"/>
    <lineage>
        <taxon>Eukaryota</taxon>
        <taxon>Metazoa</taxon>
        <taxon>Spiralia</taxon>
        <taxon>Lophotrochozoa</taxon>
        <taxon>Mollusca</taxon>
        <taxon>Bivalvia</taxon>
        <taxon>Autobranchia</taxon>
        <taxon>Pteriomorphia</taxon>
        <taxon>Mytilida</taxon>
        <taxon>Mytiloidea</taxon>
        <taxon>Mytilidae</taxon>
        <taxon>Mytilinae</taxon>
        <taxon>Mytilus</taxon>
    </lineage>
</organism>
<evidence type="ECO:0000256" key="3">
    <source>
        <dbReference type="PROSITE-ProRule" id="PRU00023"/>
    </source>
</evidence>
<dbReference type="Gene3D" id="1.25.40.20">
    <property type="entry name" value="Ankyrin repeat-containing domain"/>
    <property type="match status" value="6"/>
</dbReference>
<dbReference type="PANTHER" id="PTHR24173">
    <property type="entry name" value="ANKYRIN REPEAT CONTAINING"/>
    <property type="match status" value="1"/>
</dbReference>
<keyword evidence="1" id="KW-0677">Repeat</keyword>
<keyword evidence="4" id="KW-0175">Coiled coil</keyword>
<dbReference type="AlphaFoldDB" id="A0A8B6DA19"/>
<feature type="repeat" description="ANK" evidence="3">
    <location>
        <begin position="955"/>
        <end position="987"/>
    </location>
</feature>
<dbReference type="InterPro" id="IPR002110">
    <property type="entry name" value="Ankyrin_rpt"/>
</dbReference>
<dbReference type="EMBL" id="UYJE01003202">
    <property type="protein sequence ID" value="VDI17282.1"/>
    <property type="molecule type" value="Genomic_DNA"/>
</dbReference>
<dbReference type="InterPro" id="IPR036770">
    <property type="entry name" value="Ankyrin_rpt-contain_sf"/>
</dbReference>
<reference evidence="7" key="1">
    <citation type="submission" date="2018-11" db="EMBL/GenBank/DDBJ databases">
        <authorList>
            <person name="Alioto T."/>
            <person name="Alioto T."/>
        </authorList>
    </citation>
    <scope>NUCLEOTIDE SEQUENCE</scope>
</reference>
<evidence type="ECO:0000259" key="5">
    <source>
        <dbReference type="Pfam" id="PF18738"/>
    </source>
</evidence>
<dbReference type="Proteomes" id="UP000596742">
    <property type="component" value="Unassembled WGS sequence"/>
</dbReference>
<dbReference type="Pfam" id="PF13637">
    <property type="entry name" value="Ank_4"/>
    <property type="match status" value="1"/>
</dbReference>
<feature type="repeat" description="ANK" evidence="3">
    <location>
        <begin position="1101"/>
        <end position="1133"/>
    </location>
</feature>
<dbReference type="PANTHER" id="PTHR24173:SF74">
    <property type="entry name" value="ANKYRIN REPEAT DOMAIN-CONTAINING PROTEIN 16"/>
    <property type="match status" value="1"/>
</dbReference>
<dbReference type="Pfam" id="PF18738">
    <property type="entry name" value="HEPN_DZIP3"/>
    <property type="match status" value="1"/>
</dbReference>
<protein>
    <recommendedName>
        <fullName evidence="9">DZIP3-like HEPN domain-containing protein</fullName>
    </recommendedName>
</protein>
<evidence type="ECO:0000256" key="4">
    <source>
        <dbReference type="SAM" id="Coils"/>
    </source>
</evidence>